<feature type="domain" description="Bacterial toxin RNase RnlA/LsoA N-terminal repeated" evidence="1">
    <location>
        <begin position="108"/>
        <end position="180"/>
    </location>
</feature>
<protein>
    <submittedName>
        <fullName evidence="3">RNase LS, toxin</fullName>
    </submittedName>
</protein>
<dbReference type="Gene3D" id="6.10.250.2650">
    <property type="match status" value="1"/>
</dbReference>
<dbReference type="STRING" id="99656.SAMN05421659_10141"/>
<proteinExistence type="predicted"/>
<dbReference type="Gene3D" id="3.30.160.690">
    <property type="entry name" value="Bacterial toxin RNase RnlA/LsoA, N repeated domain"/>
    <property type="match status" value="1"/>
</dbReference>
<organism evidence="3 4">
    <name type="scientific">[Clostridium] fimetarium</name>
    <dbReference type="NCBI Taxonomy" id="99656"/>
    <lineage>
        <taxon>Bacteria</taxon>
        <taxon>Bacillati</taxon>
        <taxon>Bacillota</taxon>
        <taxon>Clostridia</taxon>
        <taxon>Lachnospirales</taxon>
        <taxon>Lachnospiraceae</taxon>
    </lineage>
</organism>
<dbReference type="AlphaFoldDB" id="A0A1I0M210"/>
<dbReference type="Pfam" id="PF19034">
    <property type="entry name" value="RnlA-toxin_DBD"/>
    <property type="match status" value="1"/>
</dbReference>
<keyword evidence="4" id="KW-1185">Reference proteome</keyword>
<feature type="domain" description="Bacterial toxin RNase RnlA/LsoA DBD" evidence="2">
    <location>
        <begin position="208"/>
        <end position="327"/>
    </location>
</feature>
<evidence type="ECO:0000259" key="1">
    <source>
        <dbReference type="Pfam" id="PF15935"/>
    </source>
</evidence>
<dbReference type="InterPro" id="IPR031845">
    <property type="entry name" value="RnlA_toxin_NRD"/>
</dbReference>
<reference evidence="3 4" key="1">
    <citation type="submission" date="2016-10" db="EMBL/GenBank/DDBJ databases">
        <authorList>
            <person name="de Groot N.N."/>
        </authorList>
    </citation>
    <scope>NUCLEOTIDE SEQUENCE [LARGE SCALE GENOMIC DNA]</scope>
    <source>
        <strain evidence="3 4">DSM 9179</strain>
    </source>
</reference>
<evidence type="ECO:0000259" key="2">
    <source>
        <dbReference type="Pfam" id="PF19034"/>
    </source>
</evidence>
<evidence type="ECO:0000313" key="3">
    <source>
        <dbReference type="EMBL" id="SEV81779.1"/>
    </source>
</evidence>
<accession>A0A1I0M210</accession>
<dbReference type="Pfam" id="PF15935">
    <property type="entry name" value="RnlA_toxin"/>
    <property type="match status" value="1"/>
</dbReference>
<dbReference type="GO" id="GO:0004521">
    <property type="term" value="F:RNA endonuclease activity"/>
    <property type="evidence" value="ECO:0007669"/>
    <property type="project" value="InterPro"/>
</dbReference>
<evidence type="ECO:0000313" key="4">
    <source>
        <dbReference type="Proteomes" id="UP000199701"/>
    </source>
</evidence>
<gene>
    <name evidence="3" type="ORF">SAMN05421659_10141</name>
</gene>
<dbReference type="EMBL" id="FOJI01000001">
    <property type="protein sequence ID" value="SEV81779.1"/>
    <property type="molecule type" value="Genomic_DNA"/>
</dbReference>
<dbReference type="RefSeq" id="WP_092449376.1">
    <property type="nucleotide sequence ID" value="NZ_FOJI01000001.1"/>
</dbReference>
<dbReference type="Proteomes" id="UP000199701">
    <property type="component" value="Unassembled WGS sequence"/>
</dbReference>
<sequence>MINKYSKIYLKSGEVKEWAGIWCEENLNNDFALSVNETEQRICYTIVSNYKEIKIDLIRCSEGRFTICYKVGSNIDISEQIAEYILDRSNSSKVKSAFNNGFSVISNEETFNAIIDFLNEFDEAEKIGYNKFNEIGKAKYEQYKYKSNLGDSIVIKFFESNSRIQIQGKPLYLFNCVEDILVTDPKTVNGLVDAHLKYCNVDIPKNDIYEEMKSTLGNDLYNFLTTTQKAILSSAFIFNKIDIDMDDYSSLIIPAARALEGYILKLISQSGVIMDERKLGNYFYYDDCKNQFLLKEIYIQKINSENRTKSITTLYRLYHKRRHPYSHSTERDYDTSIIVTRKDADSKFRELIDAMKTSYINCI</sequence>
<dbReference type="OrthoDB" id="9811552at2"/>
<dbReference type="InterPro" id="IPR043994">
    <property type="entry name" value="RnlA/LsoA-toxin_DBD"/>
</dbReference>
<dbReference type="Gene3D" id="3.30.310.240">
    <property type="entry name" value="Bacterial toxin RNase RnlA/LsoA, N-terminal domain"/>
    <property type="match status" value="1"/>
</dbReference>
<name>A0A1I0M210_9FIRM</name>